<sequence>MLCDCAADRGEPDYFGGQAACSPVLGEISFGTARVQFDYVDRPDPVIAARLGRLRVLDKHLSTITTLVQSGHIELEHSR</sequence>
<dbReference type="Proteomes" id="UP000199382">
    <property type="component" value="Unassembled WGS sequence"/>
</dbReference>
<name>A0A1G8T6M7_9RHOB</name>
<proteinExistence type="predicted"/>
<evidence type="ECO:0000313" key="1">
    <source>
        <dbReference type="EMBL" id="SDJ37289.1"/>
    </source>
</evidence>
<reference evidence="1 2" key="1">
    <citation type="submission" date="2016-10" db="EMBL/GenBank/DDBJ databases">
        <authorList>
            <person name="de Groot N.N."/>
        </authorList>
    </citation>
    <scope>NUCLEOTIDE SEQUENCE [LARGE SCALE GENOMIC DNA]</scope>
    <source>
        <strain evidence="1 2">DSM 25294</strain>
    </source>
</reference>
<dbReference type="STRING" id="571298.SAMN04488026_101660"/>
<dbReference type="EMBL" id="FNEK01000016">
    <property type="protein sequence ID" value="SDJ37289.1"/>
    <property type="molecule type" value="Genomic_DNA"/>
</dbReference>
<gene>
    <name evidence="1" type="ORF">SAMN04488026_101660</name>
</gene>
<evidence type="ECO:0000313" key="2">
    <source>
        <dbReference type="Proteomes" id="UP000199382"/>
    </source>
</evidence>
<dbReference type="AlphaFoldDB" id="A0A1G8T6M7"/>
<organism evidence="1 2">
    <name type="scientific">Aliiruegeria lutimaris</name>
    <dbReference type="NCBI Taxonomy" id="571298"/>
    <lineage>
        <taxon>Bacteria</taxon>
        <taxon>Pseudomonadati</taxon>
        <taxon>Pseudomonadota</taxon>
        <taxon>Alphaproteobacteria</taxon>
        <taxon>Rhodobacterales</taxon>
        <taxon>Roseobacteraceae</taxon>
        <taxon>Aliiruegeria</taxon>
    </lineage>
</organism>
<dbReference type="RefSeq" id="WP_093154566.1">
    <property type="nucleotide sequence ID" value="NZ_FNEK01000016.1"/>
</dbReference>
<protein>
    <submittedName>
        <fullName evidence="1">Uncharacterized protein</fullName>
    </submittedName>
</protein>
<keyword evidence="2" id="KW-1185">Reference proteome</keyword>
<accession>A0A1G8T6M7</accession>